<comment type="caution">
    <text evidence="1">The sequence shown here is derived from an EMBL/GenBank/DDBJ whole genome shotgun (WGS) entry which is preliminary data.</text>
</comment>
<accession>A0A0F9DKJ1</accession>
<sequence>MKLIDIDNQEGHNLSKEAETYLKNEYPEDEFGDMYDLQGDMCLDEDEYENIEIELAQRGFLGQI</sequence>
<dbReference type="AlphaFoldDB" id="A0A0F9DKJ1"/>
<evidence type="ECO:0000313" key="1">
    <source>
        <dbReference type="EMBL" id="KKL62233.1"/>
    </source>
</evidence>
<organism evidence="1">
    <name type="scientific">marine sediment metagenome</name>
    <dbReference type="NCBI Taxonomy" id="412755"/>
    <lineage>
        <taxon>unclassified sequences</taxon>
        <taxon>metagenomes</taxon>
        <taxon>ecological metagenomes</taxon>
    </lineage>
</organism>
<reference evidence="1" key="1">
    <citation type="journal article" date="2015" name="Nature">
        <title>Complex archaea that bridge the gap between prokaryotes and eukaryotes.</title>
        <authorList>
            <person name="Spang A."/>
            <person name="Saw J.H."/>
            <person name="Jorgensen S.L."/>
            <person name="Zaremba-Niedzwiedzka K."/>
            <person name="Martijn J."/>
            <person name="Lind A.E."/>
            <person name="van Eijk R."/>
            <person name="Schleper C."/>
            <person name="Guy L."/>
            <person name="Ettema T.J."/>
        </authorList>
    </citation>
    <scope>NUCLEOTIDE SEQUENCE</scope>
</reference>
<name>A0A0F9DKJ1_9ZZZZ</name>
<gene>
    <name evidence="1" type="ORF">LCGC14_2187190</name>
</gene>
<proteinExistence type="predicted"/>
<dbReference type="EMBL" id="LAZR01028555">
    <property type="protein sequence ID" value="KKL62233.1"/>
    <property type="molecule type" value="Genomic_DNA"/>
</dbReference>
<protein>
    <submittedName>
        <fullName evidence="1">Uncharacterized protein</fullName>
    </submittedName>
</protein>